<reference evidence="2 3" key="2">
    <citation type="submission" date="2024-07" db="EMBL/GenBank/DDBJ databases">
        <authorList>
            <person name="Akdeniz Z."/>
        </authorList>
    </citation>
    <scope>NUCLEOTIDE SEQUENCE [LARGE SCALE GENOMIC DNA]</scope>
</reference>
<keyword evidence="3" id="KW-1185">Reference proteome</keyword>
<dbReference type="AlphaFoldDB" id="A0AA86U033"/>
<evidence type="ECO:0000313" key="1">
    <source>
        <dbReference type="EMBL" id="CAI9933432.1"/>
    </source>
</evidence>
<reference evidence="1" key="1">
    <citation type="submission" date="2023-06" db="EMBL/GenBank/DDBJ databases">
        <authorList>
            <person name="Kurt Z."/>
        </authorList>
    </citation>
    <scope>NUCLEOTIDE SEQUENCE</scope>
</reference>
<evidence type="ECO:0000313" key="3">
    <source>
        <dbReference type="Proteomes" id="UP001642409"/>
    </source>
</evidence>
<comment type="caution">
    <text evidence="1">The sequence shown here is derived from an EMBL/GenBank/DDBJ whole genome shotgun (WGS) entry which is preliminary data.</text>
</comment>
<organism evidence="1">
    <name type="scientific">Hexamita inflata</name>
    <dbReference type="NCBI Taxonomy" id="28002"/>
    <lineage>
        <taxon>Eukaryota</taxon>
        <taxon>Metamonada</taxon>
        <taxon>Diplomonadida</taxon>
        <taxon>Hexamitidae</taxon>
        <taxon>Hexamitinae</taxon>
        <taxon>Hexamita</taxon>
    </lineage>
</organism>
<proteinExistence type="predicted"/>
<gene>
    <name evidence="1" type="ORF">HINF_LOCUS21077</name>
    <name evidence="2" type="ORF">HINF_LOCUS2623</name>
</gene>
<dbReference type="SUPFAM" id="SSF46689">
    <property type="entry name" value="Homeodomain-like"/>
    <property type="match status" value="1"/>
</dbReference>
<accession>A0AA86U033</accession>
<keyword evidence="1" id="KW-0371">Homeobox</keyword>
<dbReference type="EMBL" id="CATOUU010000531">
    <property type="protein sequence ID" value="CAI9933432.1"/>
    <property type="molecule type" value="Genomic_DNA"/>
</dbReference>
<protein>
    <submittedName>
        <fullName evidence="1">Homeobox-like domain superfamily</fullName>
    </submittedName>
    <submittedName>
        <fullName evidence="2">Homeobox-like_domain superfamily</fullName>
    </submittedName>
</protein>
<sequence length="280" mass="33380">MVRRRWIPVQIGCTKQPRYAPGCLYPSRWLPWLRMCAQRTYVYLKPMIIHVNLQFLYRRPNQYKRKLSEWDIIRIYEFLAEFCNSNQLFTQSQLQNENILFTGNMKHIQWEAVQKRMQLPLKECRRVWKYVSHQIKTNQPIFTQNEANLSQFQEEPSDLNRSDLLVAQSDAPQVQNSQVLLQSSEEKLLQLALSFHGPEWDYIQRKYLPMRTLKQLKQSYQLMRKNALVKLNQVDRKEPHDRIAFKTEAQELFGLKGSPLLNEKSIVEMSYQVNMGGVVK</sequence>
<dbReference type="InterPro" id="IPR009057">
    <property type="entry name" value="Homeodomain-like_sf"/>
</dbReference>
<keyword evidence="1" id="KW-0238">DNA-binding</keyword>
<evidence type="ECO:0000313" key="2">
    <source>
        <dbReference type="EMBL" id="CAL5973933.1"/>
    </source>
</evidence>
<name>A0AA86U033_9EUKA</name>
<dbReference type="Proteomes" id="UP001642409">
    <property type="component" value="Unassembled WGS sequence"/>
</dbReference>
<dbReference type="EMBL" id="CAXDID020000004">
    <property type="protein sequence ID" value="CAL5973933.1"/>
    <property type="molecule type" value="Genomic_DNA"/>
</dbReference>
<dbReference type="GO" id="GO:0003677">
    <property type="term" value="F:DNA binding"/>
    <property type="evidence" value="ECO:0007669"/>
    <property type="project" value="UniProtKB-KW"/>
</dbReference>